<gene>
    <name evidence="3" type="ORF">Ccrd_010998</name>
</gene>
<dbReference type="InterPro" id="IPR040850">
    <property type="entry name" value="Knl1_RWD_C"/>
</dbReference>
<dbReference type="PANTHER" id="PTHR35707">
    <property type="entry name" value="OS06G0608100 PROTEIN"/>
    <property type="match status" value="1"/>
</dbReference>
<name>A0A103YKE4_CYNCS</name>
<dbReference type="Proteomes" id="UP000243975">
    <property type="component" value="Unassembled WGS sequence"/>
</dbReference>
<dbReference type="OMA" id="DFKTGCK"/>
<feature type="region of interest" description="Disordered" evidence="1">
    <location>
        <begin position="35"/>
        <end position="121"/>
    </location>
</feature>
<feature type="region of interest" description="Disordered" evidence="1">
    <location>
        <begin position="813"/>
        <end position="834"/>
    </location>
</feature>
<proteinExistence type="predicted"/>
<evidence type="ECO:0000313" key="3">
    <source>
        <dbReference type="EMBL" id="KVI10627.1"/>
    </source>
</evidence>
<keyword evidence="4" id="KW-1185">Reference proteome</keyword>
<dbReference type="EMBL" id="LEKV01001010">
    <property type="protein sequence ID" value="KVI10627.1"/>
    <property type="molecule type" value="Genomic_DNA"/>
</dbReference>
<feature type="compositionally biased region" description="Acidic residues" evidence="1">
    <location>
        <begin position="75"/>
        <end position="91"/>
    </location>
</feature>
<dbReference type="AlphaFoldDB" id="A0A103YKE4"/>
<organism evidence="3 4">
    <name type="scientific">Cynara cardunculus var. scolymus</name>
    <name type="common">Globe artichoke</name>
    <name type="synonym">Cynara scolymus</name>
    <dbReference type="NCBI Taxonomy" id="59895"/>
    <lineage>
        <taxon>Eukaryota</taxon>
        <taxon>Viridiplantae</taxon>
        <taxon>Streptophyta</taxon>
        <taxon>Embryophyta</taxon>
        <taxon>Tracheophyta</taxon>
        <taxon>Spermatophyta</taxon>
        <taxon>Magnoliopsida</taxon>
        <taxon>eudicotyledons</taxon>
        <taxon>Gunneridae</taxon>
        <taxon>Pentapetalae</taxon>
        <taxon>asterids</taxon>
        <taxon>campanulids</taxon>
        <taxon>Asterales</taxon>
        <taxon>Asteraceae</taxon>
        <taxon>Carduoideae</taxon>
        <taxon>Cardueae</taxon>
        <taxon>Carduinae</taxon>
        <taxon>Cynara</taxon>
    </lineage>
</organism>
<evidence type="ECO:0000313" key="4">
    <source>
        <dbReference type="Proteomes" id="UP000243975"/>
    </source>
</evidence>
<sequence length="1161" mass="129012">MASRLPIDDNSNTKSEEGTIAFHKKRARRVSFAENTSVHIFDRDEDSGTPLDRKPPNSPASAERNNEPNQLFWNVEEDDNDNNNEDDDMDEPGSRSPFLRLVGSPSSGGSTIGSANSNDEDNFFGPVSASFIRRDILDSAGSDGNHDQTMDSTAFSMHFRSLARSDSEAELKTSTGVHLSFEEKTPTQDFIPTNTGTPMRMTLAKKPNYQPSDSTSKSSTCSESNDMSIDGEYHYKYDYGELSPTSDALLAEGNKDLHVIAPSNDSILKSPRNTETTKEDGANFMDFSCDKDKEGNITHDMVNEIVSFEHNGLGVANDGSKFSPSKQIALGVYSHTSDAEISKSLLVGSSILATPIAMTKDLVKDAFQIKSSLDFSATSQGNHNPKNTIYLGDVIGKEEKSPFVRSVNSLTDKPSHIRLHGVSPSKSPSAVTSSYNRSSVFVRTELSKHGGSVASMQKSISKLRMLEASPFSAALNARLEDSTKKRSVVCPSKMTPLYTLLGKNDKPLLLNRMNDIMQSSSAAQKKRERVSLINMDDIGLETPKNGVSATHMRNFVNVASPMLIPSESTWFKEKLPTDLLSSADIIYGYKDNKSEVSLPQNLGYSPQKKLKIVNASEFKSSPLRDAKQFTKHNEPVKLVPSHVAGSGEKENVTNASLSTTAADRTDADRTDALYIEEIEKSSPIISIEKEMVDSREVFLNDVRFNSEMKENSTTLLKDVEREKFQRNFTGSEIARGEVKRPSLALHEGTDKQSCQKNLHDQFCQSPPSKTPYNVLHDDNVDSQMEENVPSPSPHRLSIGDVISDRQTEADAGMVEKTARTHRSPNLGRGYVGPELSSDNRISTIRHNLKHPTEINAILSKEMRELLSQSVDKFSLHSIDRLTGIVEQLLRSKTYQLFSEEIQSQKSVDASKYIRDNRAPEMKMLLCQFVHEKAKLQLLHVKRERLLSQSDSDNVTSMEQAIDHIDGRIATMTKSFHKSCKIKGEPSSTGTITFVNNYLMKQACCQMIRKDLQLWAVDNLENKNGCHSVVLNYLNLMTQRLTVNAVPVPSISILHTLNNVNISKTFKDMDAFTAFRFVFSTEIMQKHVSATSLAQETQVTGSCLGNLLDVVTEIQLARIELKNLISTRFCKPLAEQLELELCFFDSKHHRKATVTLDTSCLR</sequence>
<feature type="non-terminal residue" evidence="3">
    <location>
        <position position="1161"/>
    </location>
</feature>
<reference evidence="3 4" key="1">
    <citation type="journal article" date="2016" name="Sci. Rep.">
        <title>The genome sequence of the outbreeding globe artichoke constructed de novo incorporating a phase-aware low-pass sequencing strategy of F1 progeny.</title>
        <authorList>
            <person name="Scaglione D."/>
            <person name="Reyes-Chin-Wo S."/>
            <person name="Acquadro A."/>
            <person name="Froenicke L."/>
            <person name="Portis E."/>
            <person name="Beitel C."/>
            <person name="Tirone M."/>
            <person name="Mauro R."/>
            <person name="Lo Monaco A."/>
            <person name="Mauromicale G."/>
            <person name="Faccioli P."/>
            <person name="Cattivelli L."/>
            <person name="Rieseberg L."/>
            <person name="Michelmore R."/>
            <person name="Lanteri S."/>
        </authorList>
    </citation>
    <scope>NUCLEOTIDE SEQUENCE [LARGE SCALE GENOMIC DNA]</scope>
    <source>
        <strain evidence="3">2C</strain>
    </source>
</reference>
<accession>A0A103YKE4</accession>
<protein>
    <recommendedName>
        <fullName evidence="2">Knl1 C-terminal RWD domain-containing protein</fullName>
    </recommendedName>
</protein>
<feature type="region of interest" description="Disordered" evidence="1">
    <location>
        <begin position="1"/>
        <end position="20"/>
    </location>
</feature>
<feature type="compositionally biased region" description="Low complexity" evidence="1">
    <location>
        <begin position="103"/>
        <end position="114"/>
    </location>
</feature>
<evidence type="ECO:0000259" key="2">
    <source>
        <dbReference type="Pfam" id="PF18210"/>
    </source>
</evidence>
<feature type="compositionally biased region" description="Polar residues" evidence="1">
    <location>
        <begin position="187"/>
        <end position="197"/>
    </location>
</feature>
<feature type="domain" description="Knl1 C-terminal RWD" evidence="2">
    <location>
        <begin position="960"/>
        <end position="1109"/>
    </location>
</feature>
<dbReference type="Gramene" id="KVI10627">
    <property type="protein sequence ID" value="KVI10627"/>
    <property type="gene ID" value="Ccrd_010998"/>
</dbReference>
<dbReference type="PANTHER" id="PTHR35707:SF1">
    <property type="entry name" value="SPC7 KINETOCHORE PROTEIN DOMAIN-CONTAINING PROTEIN"/>
    <property type="match status" value="1"/>
</dbReference>
<feature type="compositionally biased region" description="Low complexity" evidence="1">
    <location>
        <begin position="212"/>
        <end position="224"/>
    </location>
</feature>
<feature type="region of interest" description="Disordered" evidence="1">
    <location>
        <begin position="187"/>
        <end position="225"/>
    </location>
</feature>
<dbReference type="STRING" id="59895.A0A103YKE4"/>
<dbReference type="Pfam" id="PF18210">
    <property type="entry name" value="Knl1_RWD_C"/>
    <property type="match status" value="1"/>
</dbReference>
<evidence type="ECO:0000256" key="1">
    <source>
        <dbReference type="SAM" id="MobiDB-lite"/>
    </source>
</evidence>
<comment type="caution">
    <text evidence="3">The sequence shown here is derived from an EMBL/GenBank/DDBJ whole genome shotgun (WGS) entry which is preliminary data.</text>
</comment>